<evidence type="ECO:0000313" key="2">
    <source>
        <dbReference type="Proteomes" id="UP001596227"/>
    </source>
</evidence>
<dbReference type="EMBL" id="JBHSSB010000028">
    <property type="protein sequence ID" value="MFC6295457.1"/>
    <property type="molecule type" value="Genomic_DNA"/>
</dbReference>
<reference evidence="2" key="1">
    <citation type="journal article" date="2019" name="Int. J. Syst. Evol. Microbiol.">
        <title>The Global Catalogue of Microorganisms (GCM) 10K type strain sequencing project: providing services to taxonomists for standard genome sequencing and annotation.</title>
        <authorList>
            <consortium name="The Broad Institute Genomics Platform"/>
            <consortium name="The Broad Institute Genome Sequencing Center for Infectious Disease"/>
            <person name="Wu L."/>
            <person name="Ma J."/>
        </authorList>
    </citation>
    <scope>NUCLEOTIDE SEQUENCE [LARGE SCALE GENOMIC DNA]</scope>
    <source>
        <strain evidence="2">CCM 8934</strain>
    </source>
</reference>
<dbReference type="RefSeq" id="WP_137608216.1">
    <property type="nucleotide sequence ID" value="NZ_BJDH01000012.1"/>
</dbReference>
<dbReference type="Proteomes" id="UP001596227">
    <property type="component" value="Unassembled WGS sequence"/>
</dbReference>
<accession>A0ABW1UJJ4</accession>
<gene>
    <name evidence="1" type="ORF">ACFQH1_09625</name>
</gene>
<comment type="caution">
    <text evidence="1">The sequence shown here is derived from an EMBL/GenBank/DDBJ whole genome shotgun (WGS) entry which is preliminary data.</text>
</comment>
<evidence type="ECO:0000313" key="1">
    <source>
        <dbReference type="EMBL" id="MFC6295457.1"/>
    </source>
</evidence>
<keyword evidence="2" id="KW-1185">Reference proteome</keyword>
<sequence>MATDFHQLMEDLRTGKQASFSVEPKDFMSFHAAYMSYEYRKRIIGMADLDGHVVYHFDKDGKATN</sequence>
<proteinExistence type="predicted"/>
<name>A0ABW1UJJ4_9LACO</name>
<protein>
    <submittedName>
        <fullName evidence="1">Uncharacterized protein</fullName>
    </submittedName>
</protein>
<organism evidence="1 2">
    <name type="scientific">Lactiplantibacillus daoliensis</name>
    <dbReference type="NCBI Taxonomy" id="2559916"/>
    <lineage>
        <taxon>Bacteria</taxon>
        <taxon>Bacillati</taxon>
        <taxon>Bacillota</taxon>
        <taxon>Bacilli</taxon>
        <taxon>Lactobacillales</taxon>
        <taxon>Lactobacillaceae</taxon>
        <taxon>Lactiplantibacillus</taxon>
    </lineage>
</organism>